<reference evidence="4 5" key="1">
    <citation type="journal article" date="2019" name="Sci. Rep.">
        <title>A high-quality genome of Eragrostis curvula grass provides insights into Poaceae evolution and supports new strategies to enhance forage quality.</title>
        <authorList>
            <person name="Carballo J."/>
            <person name="Santos B.A.C.M."/>
            <person name="Zappacosta D."/>
            <person name="Garbus I."/>
            <person name="Selva J.P."/>
            <person name="Gallo C.A."/>
            <person name="Diaz A."/>
            <person name="Albertini E."/>
            <person name="Caccamo M."/>
            <person name="Echenique V."/>
        </authorList>
    </citation>
    <scope>NUCLEOTIDE SEQUENCE [LARGE SCALE GENOMIC DNA]</scope>
    <source>
        <strain evidence="5">cv. Victoria</strain>
        <tissue evidence="4">Leaf</tissue>
    </source>
</reference>
<gene>
    <name evidence="4" type="ORF">EJB05_39989</name>
</gene>
<sequence>MYTERDVERRLGHLYAPIGLYSVIFASNPYYIHHTSSCTPEVLCIYVCIANGPDAGVTDFVPPPAFTAPLRVRPAAHLVDKEYLAKYEKAVELMKRLPDDDPRSFAQQWRVHCAYCEGAYDQVGFPDLELQVHNGWLFLPWHWLYLYFHERILGKLFGDDTFALPFWNWDAPGGMTLPPIYANTSSPLYDERRNPVHQPPFLMDLDYNGSTDTTIPSDQLIDQNPFLATRAALTLMTALLRNS</sequence>
<accession>A0A5J9TZ11</accession>
<evidence type="ECO:0000313" key="5">
    <source>
        <dbReference type="Proteomes" id="UP000324897"/>
    </source>
</evidence>
<evidence type="ECO:0000259" key="3">
    <source>
        <dbReference type="Pfam" id="PF00264"/>
    </source>
</evidence>
<dbReference type="Gene3D" id="1.10.1280.10">
    <property type="entry name" value="Di-copper center containing domain from catechol oxidase"/>
    <property type="match status" value="1"/>
</dbReference>
<dbReference type="InterPro" id="IPR050316">
    <property type="entry name" value="Tyrosinase/Hemocyanin"/>
</dbReference>
<name>A0A5J9TZ11_9POAL</name>
<protein>
    <recommendedName>
        <fullName evidence="3">Tyrosinase copper-binding domain-containing protein</fullName>
    </recommendedName>
</protein>
<dbReference type="OrthoDB" id="6132182at2759"/>
<dbReference type="GO" id="GO:0016491">
    <property type="term" value="F:oxidoreductase activity"/>
    <property type="evidence" value="ECO:0007669"/>
    <property type="project" value="InterPro"/>
</dbReference>
<dbReference type="PANTHER" id="PTHR11474">
    <property type="entry name" value="TYROSINASE FAMILY MEMBER"/>
    <property type="match status" value="1"/>
</dbReference>
<keyword evidence="5" id="KW-1185">Reference proteome</keyword>
<evidence type="ECO:0000256" key="1">
    <source>
        <dbReference type="ARBA" id="ARBA00022723"/>
    </source>
</evidence>
<organism evidence="4 5">
    <name type="scientific">Eragrostis curvula</name>
    <name type="common">weeping love grass</name>
    <dbReference type="NCBI Taxonomy" id="38414"/>
    <lineage>
        <taxon>Eukaryota</taxon>
        <taxon>Viridiplantae</taxon>
        <taxon>Streptophyta</taxon>
        <taxon>Embryophyta</taxon>
        <taxon>Tracheophyta</taxon>
        <taxon>Spermatophyta</taxon>
        <taxon>Magnoliopsida</taxon>
        <taxon>Liliopsida</taxon>
        <taxon>Poales</taxon>
        <taxon>Poaceae</taxon>
        <taxon>PACMAD clade</taxon>
        <taxon>Chloridoideae</taxon>
        <taxon>Eragrostideae</taxon>
        <taxon>Eragrostidinae</taxon>
        <taxon>Eragrostis</taxon>
    </lineage>
</organism>
<dbReference type="Proteomes" id="UP000324897">
    <property type="component" value="Unassembled WGS sequence"/>
</dbReference>
<evidence type="ECO:0000256" key="2">
    <source>
        <dbReference type="ARBA" id="ARBA00023008"/>
    </source>
</evidence>
<dbReference type="PANTHER" id="PTHR11474:SF76">
    <property type="entry name" value="SHKT DOMAIN-CONTAINING PROTEIN"/>
    <property type="match status" value="1"/>
</dbReference>
<dbReference type="PRINTS" id="PR00092">
    <property type="entry name" value="TYROSINASE"/>
</dbReference>
<dbReference type="InterPro" id="IPR002227">
    <property type="entry name" value="Tyrosinase_Cu-bd"/>
</dbReference>
<dbReference type="AlphaFoldDB" id="A0A5J9TZ11"/>
<dbReference type="SUPFAM" id="SSF48056">
    <property type="entry name" value="Di-copper centre-containing domain"/>
    <property type="match status" value="1"/>
</dbReference>
<dbReference type="InterPro" id="IPR008922">
    <property type="entry name" value="Di-copper_centre_dom_sf"/>
</dbReference>
<feature type="non-terminal residue" evidence="4">
    <location>
        <position position="1"/>
    </location>
</feature>
<dbReference type="GO" id="GO:0046872">
    <property type="term" value="F:metal ion binding"/>
    <property type="evidence" value="ECO:0007669"/>
    <property type="project" value="UniProtKB-KW"/>
</dbReference>
<dbReference type="EMBL" id="RWGY01000031">
    <property type="protein sequence ID" value="TVU16427.1"/>
    <property type="molecule type" value="Genomic_DNA"/>
</dbReference>
<dbReference type="Pfam" id="PF00264">
    <property type="entry name" value="Tyrosinase"/>
    <property type="match status" value="1"/>
</dbReference>
<evidence type="ECO:0000313" key="4">
    <source>
        <dbReference type="EMBL" id="TVU16427.1"/>
    </source>
</evidence>
<keyword evidence="1" id="KW-0479">Metal-binding</keyword>
<dbReference type="Gramene" id="TVU16427">
    <property type="protein sequence ID" value="TVU16427"/>
    <property type="gene ID" value="EJB05_39989"/>
</dbReference>
<keyword evidence="2" id="KW-0186">Copper</keyword>
<comment type="caution">
    <text evidence="4">The sequence shown here is derived from an EMBL/GenBank/DDBJ whole genome shotgun (WGS) entry which is preliminary data.</text>
</comment>
<proteinExistence type="predicted"/>
<feature type="domain" description="Tyrosinase copper-binding" evidence="3">
    <location>
        <begin position="103"/>
        <end position="185"/>
    </location>
</feature>